<dbReference type="PROSITE" id="PS50109">
    <property type="entry name" value="HIS_KIN"/>
    <property type="match status" value="1"/>
</dbReference>
<sequence length="385" mass="42855">MRTFEDDPSLEDLLSPEQRERLERLLSDLCTEPVRLTEQKSEGSVPVEFNLETIGWLSGGSRDERRAAANLIGFIMMFVAKYRLAANLHHDTTEASYAELQRQNEALKASEARYRELSEQLQDKVDEQVRVIQKNQQELFESARLRSVGQLAAGVAHEINNPIGFISSNLRVARDYLEDLREMVPASPNNQELLDDFRDLLTESMDGTSRVAGIVSDLKTFSSIDQADYSLCRINELLKSAVHLVQTEYNHSLQISERLAQLPAVTGHPSRLSQTFFNVLDNAAQALRDTDQEPAQGRILVQSRLEGDTIQVVIQDNGCGISEADRGRVFDAFFTTRPVGSGTGLGLTVARDTLRAHKGNVQIDSRPGTGTRVTLTIPMQGAQES</sequence>
<dbReference type="InterPro" id="IPR003594">
    <property type="entry name" value="HATPase_dom"/>
</dbReference>
<dbReference type="Pfam" id="PF02518">
    <property type="entry name" value="HATPase_c"/>
    <property type="match status" value="1"/>
</dbReference>
<dbReference type="InterPro" id="IPR036097">
    <property type="entry name" value="HisK_dim/P_sf"/>
</dbReference>
<dbReference type="SUPFAM" id="SSF55874">
    <property type="entry name" value="ATPase domain of HSP90 chaperone/DNA topoisomerase II/histidine kinase"/>
    <property type="match status" value="1"/>
</dbReference>
<dbReference type="InterPro" id="IPR004358">
    <property type="entry name" value="Sig_transdc_His_kin-like_C"/>
</dbReference>
<comment type="catalytic activity">
    <reaction evidence="1">
        <text>ATP + protein L-histidine = ADP + protein N-phospho-L-histidine.</text>
        <dbReference type="EC" id="2.7.13.3"/>
    </reaction>
</comment>
<dbReference type="GO" id="GO:0000155">
    <property type="term" value="F:phosphorelay sensor kinase activity"/>
    <property type="evidence" value="ECO:0007669"/>
    <property type="project" value="InterPro"/>
</dbReference>
<dbReference type="Pfam" id="PF00512">
    <property type="entry name" value="HisKA"/>
    <property type="match status" value="1"/>
</dbReference>
<gene>
    <name evidence="6" type="ORF">KEHDKFFH_04870</name>
</gene>
<dbReference type="InterPro" id="IPR036890">
    <property type="entry name" value="HATPase_C_sf"/>
</dbReference>
<dbReference type="Gene3D" id="3.30.565.10">
    <property type="entry name" value="Histidine kinase-like ATPase, C-terminal domain"/>
    <property type="match status" value="1"/>
</dbReference>
<evidence type="ECO:0000256" key="1">
    <source>
        <dbReference type="ARBA" id="ARBA00000085"/>
    </source>
</evidence>
<dbReference type="Proteomes" id="UP000239917">
    <property type="component" value="Unassembled WGS sequence"/>
</dbReference>
<dbReference type="InterPro" id="IPR005467">
    <property type="entry name" value="His_kinase_dom"/>
</dbReference>
<dbReference type="EMBL" id="PSSX01000003">
    <property type="protein sequence ID" value="PPI85095.1"/>
    <property type="molecule type" value="Genomic_DNA"/>
</dbReference>
<comment type="caution">
    <text evidence="6">The sequence shown here is derived from an EMBL/GenBank/DDBJ whole genome shotgun (WGS) entry which is preliminary data.</text>
</comment>
<dbReference type="AlphaFoldDB" id="A0A2S5ZCH7"/>
<keyword evidence="6" id="KW-0808">Transferase</keyword>
<dbReference type="EC" id="2.7.13.3" evidence="2"/>
<dbReference type="SMART" id="SM00387">
    <property type="entry name" value="HATPase_c"/>
    <property type="match status" value="1"/>
</dbReference>
<dbReference type="PANTHER" id="PTHR43065:SF50">
    <property type="entry name" value="HISTIDINE KINASE"/>
    <property type="match status" value="1"/>
</dbReference>
<name>A0A2S5ZCH7_9GAMM</name>
<evidence type="ECO:0000256" key="3">
    <source>
        <dbReference type="ARBA" id="ARBA00022553"/>
    </source>
</evidence>
<keyword evidence="6" id="KW-0418">Kinase</keyword>
<dbReference type="InterPro" id="IPR003661">
    <property type="entry name" value="HisK_dim/P_dom"/>
</dbReference>
<dbReference type="PRINTS" id="PR00344">
    <property type="entry name" value="BCTRLSENSOR"/>
</dbReference>
<dbReference type="RefSeq" id="WP_104320876.1">
    <property type="nucleotide sequence ID" value="NZ_PSSX01000003.1"/>
</dbReference>
<proteinExistence type="predicted"/>
<evidence type="ECO:0000259" key="5">
    <source>
        <dbReference type="PROSITE" id="PS50109"/>
    </source>
</evidence>
<dbReference type="OrthoDB" id="9772100at2"/>
<organism evidence="6 7">
    <name type="scientific">Marinobacter maroccanus</name>
    <dbReference type="NCBI Taxonomy" id="2055143"/>
    <lineage>
        <taxon>Bacteria</taxon>
        <taxon>Pseudomonadati</taxon>
        <taxon>Pseudomonadota</taxon>
        <taxon>Gammaproteobacteria</taxon>
        <taxon>Pseudomonadales</taxon>
        <taxon>Marinobacteraceae</taxon>
        <taxon>Marinobacter</taxon>
    </lineage>
</organism>
<dbReference type="Gene3D" id="1.10.287.130">
    <property type="match status" value="1"/>
</dbReference>
<accession>A0A2S5ZCH7</accession>
<evidence type="ECO:0000256" key="2">
    <source>
        <dbReference type="ARBA" id="ARBA00012438"/>
    </source>
</evidence>
<evidence type="ECO:0000313" key="7">
    <source>
        <dbReference type="Proteomes" id="UP000239917"/>
    </source>
</evidence>
<dbReference type="SUPFAM" id="SSF47384">
    <property type="entry name" value="Homodimeric domain of signal transducing histidine kinase"/>
    <property type="match status" value="1"/>
</dbReference>
<keyword evidence="7" id="KW-1185">Reference proteome</keyword>
<keyword evidence="4" id="KW-0175">Coiled coil</keyword>
<feature type="domain" description="Histidine kinase" evidence="5">
    <location>
        <begin position="154"/>
        <end position="381"/>
    </location>
</feature>
<reference evidence="6 7" key="1">
    <citation type="submission" date="2018-01" db="EMBL/GenBank/DDBJ databases">
        <title>Complete genome sequences of the type strains of Marinobacter flavimaris and Marinobacter maroccanus.</title>
        <authorList>
            <person name="Palau M."/>
            <person name="Boujida N."/>
            <person name="Manresa A."/>
            <person name="Minana-Galbis D."/>
        </authorList>
    </citation>
    <scope>NUCLEOTIDE SEQUENCE [LARGE SCALE GENOMIC DNA]</scope>
    <source>
        <strain evidence="6 7">N4</strain>
    </source>
</reference>
<feature type="coiled-coil region" evidence="4">
    <location>
        <begin position="90"/>
        <end position="138"/>
    </location>
</feature>
<dbReference type="SMART" id="SM00388">
    <property type="entry name" value="HisKA"/>
    <property type="match status" value="1"/>
</dbReference>
<dbReference type="CDD" id="cd00082">
    <property type="entry name" value="HisKA"/>
    <property type="match status" value="1"/>
</dbReference>
<dbReference type="PANTHER" id="PTHR43065">
    <property type="entry name" value="SENSOR HISTIDINE KINASE"/>
    <property type="match status" value="1"/>
</dbReference>
<evidence type="ECO:0000313" key="6">
    <source>
        <dbReference type="EMBL" id="PPI85095.1"/>
    </source>
</evidence>
<evidence type="ECO:0000256" key="4">
    <source>
        <dbReference type="SAM" id="Coils"/>
    </source>
</evidence>
<protein>
    <recommendedName>
        <fullName evidence="2">histidine kinase</fullName>
        <ecNumber evidence="2">2.7.13.3</ecNumber>
    </recommendedName>
</protein>
<keyword evidence="3" id="KW-0597">Phosphoprotein</keyword>